<evidence type="ECO:0000313" key="3">
    <source>
        <dbReference type="EMBL" id="MFC4834781.1"/>
    </source>
</evidence>
<dbReference type="EMBL" id="JBHSIM010000042">
    <property type="protein sequence ID" value="MFC4834781.1"/>
    <property type="molecule type" value="Genomic_DNA"/>
</dbReference>
<dbReference type="Proteomes" id="UP001595909">
    <property type="component" value="Unassembled WGS sequence"/>
</dbReference>
<evidence type="ECO:0000313" key="4">
    <source>
        <dbReference type="Proteomes" id="UP001595909"/>
    </source>
</evidence>
<accession>A0ABV9RKW2</accession>
<gene>
    <name evidence="3" type="ORF">ACFPEL_20375</name>
</gene>
<sequence length="222" mass="22493">MRTTVSWRHVVLGLGFLALAGVRASQGAPVWAAVFALAGAANAWLAFRDARAEGAPSPGLADVDPREIEHERARCLVAQRRWQVLGLGGALLAAGLLLLEPPLAVLGGAAALFAVFRARRVRRYAATLPDRPGVGHLEDQDGEPAVPRRAHSEAAIGPASTTTAITAPTAAVGARTTARATTTTTCTSRVRGRGPGRVATPGGTGSVGSVGSVGSEGSGAGI</sequence>
<protein>
    <submittedName>
        <fullName evidence="3">Uncharacterized protein</fullName>
    </submittedName>
</protein>
<keyword evidence="4" id="KW-1185">Reference proteome</keyword>
<proteinExistence type="predicted"/>
<evidence type="ECO:0000256" key="2">
    <source>
        <dbReference type="SAM" id="Phobius"/>
    </source>
</evidence>
<dbReference type="RefSeq" id="WP_274192510.1">
    <property type="nucleotide sequence ID" value="NZ_BAABHN010000042.1"/>
</dbReference>
<evidence type="ECO:0000256" key="1">
    <source>
        <dbReference type="SAM" id="MobiDB-lite"/>
    </source>
</evidence>
<feature type="compositionally biased region" description="Low complexity" evidence="1">
    <location>
        <begin position="173"/>
        <end position="189"/>
    </location>
</feature>
<feature type="region of interest" description="Disordered" evidence="1">
    <location>
        <begin position="132"/>
        <end position="161"/>
    </location>
</feature>
<name>A0ABV9RKW2_9PSEU</name>
<comment type="caution">
    <text evidence="3">The sequence shown here is derived from an EMBL/GenBank/DDBJ whole genome shotgun (WGS) entry which is preliminary data.</text>
</comment>
<keyword evidence="2" id="KW-0472">Membrane</keyword>
<keyword evidence="2" id="KW-1133">Transmembrane helix</keyword>
<feature type="region of interest" description="Disordered" evidence="1">
    <location>
        <begin position="173"/>
        <end position="222"/>
    </location>
</feature>
<keyword evidence="2" id="KW-0812">Transmembrane</keyword>
<reference evidence="4" key="1">
    <citation type="journal article" date="2019" name="Int. J. Syst. Evol. Microbiol.">
        <title>The Global Catalogue of Microorganisms (GCM) 10K type strain sequencing project: providing services to taxonomists for standard genome sequencing and annotation.</title>
        <authorList>
            <consortium name="The Broad Institute Genomics Platform"/>
            <consortium name="The Broad Institute Genome Sequencing Center for Infectious Disease"/>
            <person name="Wu L."/>
            <person name="Ma J."/>
        </authorList>
    </citation>
    <scope>NUCLEOTIDE SEQUENCE [LARGE SCALE GENOMIC DNA]</scope>
    <source>
        <strain evidence="4">CCUG 50347</strain>
    </source>
</reference>
<organism evidence="3 4">
    <name type="scientific">Actinomycetospora chibensis</name>
    <dbReference type="NCBI Taxonomy" id="663606"/>
    <lineage>
        <taxon>Bacteria</taxon>
        <taxon>Bacillati</taxon>
        <taxon>Actinomycetota</taxon>
        <taxon>Actinomycetes</taxon>
        <taxon>Pseudonocardiales</taxon>
        <taxon>Pseudonocardiaceae</taxon>
        <taxon>Actinomycetospora</taxon>
    </lineage>
</organism>
<feature type="transmembrane region" description="Helical" evidence="2">
    <location>
        <begin position="90"/>
        <end position="116"/>
    </location>
</feature>